<keyword evidence="3" id="KW-1185">Reference proteome</keyword>
<keyword evidence="1" id="KW-0472">Membrane</keyword>
<dbReference type="Proteomes" id="UP000054630">
    <property type="component" value="Unassembled WGS sequence"/>
</dbReference>
<accession>A0A0V0RSU1</accession>
<comment type="caution">
    <text evidence="2">The sequence shown here is derived from an EMBL/GenBank/DDBJ whole genome shotgun (WGS) entry which is preliminary data.</text>
</comment>
<evidence type="ECO:0000256" key="1">
    <source>
        <dbReference type="SAM" id="Phobius"/>
    </source>
</evidence>
<keyword evidence="1" id="KW-0812">Transmembrane</keyword>
<gene>
    <name evidence="2" type="ORF">T07_12384</name>
</gene>
<name>A0A0V0RSU1_9BILA</name>
<proteinExistence type="predicted"/>
<feature type="transmembrane region" description="Helical" evidence="1">
    <location>
        <begin position="56"/>
        <end position="80"/>
    </location>
</feature>
<evidence type="ECO:0000313" key="2">
    <source>
        <dbReference type="EMBL" id="KRX17503.1"/>
    </source>
</evidence>
<dbReference type="EMBL" id="JYDL01000087">
    <property type="protein sequence ID" value="KRX17503.1"/>
    <property type="molecule type" value="Genomic_DNA"/>
</dbReference>
<evidence type="ECO:0000313" key="3">
    <source>
        <dbReference type="Proteomes" id="UP000054630"/>
    </source>
</evidence>
<organism evidence="2 3">
    <name type="scientific">Trichinella nelsoni</name>
    <dbReference type="NCBI Taxonomy" id="6336"/>
    <lineage>
        <taxon>Eukaryota</taxon>
        <taxon>Metazoa</taxon>
        <taxon>Ecdysozoa</taxon>
        <taxon>Nematoda</taxon>
        <taxon>Enoplea</taxon>
        <taxon>Dorylaimia</taxon>
        <taxon>Trichinellida</taxon>
        <taxon>Trichinellidae</taxon>
        <taxon>Trichinella</taxon>
    </lineage>
</organism>
<sequence length="90" mass="10341">MRVLVVQLALWMDIALMLAIFCDLLLRFINGNGEVYYSLRSQFNLADENENFQKTLILTVCFSLIDCFFVTVDTAVSVFAQKVTILFLHL</sequence>
<protein>
    <submittedName>
        <fullName evidence="2">Uncharacterized protein</fullName>
    </submittedName>
</protein>
<keyword evidence="1" id="KW-1133">Transmembrane helix</keyword>
<dbReference type="AlphaFoldDB" id="A0A0V0RSU1"/>
<reference evidence="2 3" key="1">
    <citation type="submission" date="2015-01" db="EMBL/GenBank/DDBJ databases">
        <title>Evolution of Trichinella species and genotypes.</title>
        <authorList>
            <person name="Korhonen P.K."/>
            <person name="Edoardo P."/>
            <person name="Giuseppe L.R."/>
            <person name="Gasser R.B."/>
        </authorList>
    </citation>
    <scope>NUCLEOTIDE SEQUENCE [LARGE SCALE GENOMIC DNA]</scope>
    <source>
        <strain evidence="2">ISS37</strain>
    </source>
</reference>